<dbReference type="InterPro" id="IPR011009">
    <property type="entry name" value="Kinase-like_dom_sf"/>
</dbReference>
<keyword evidence="2" id="KW-0418">Kinase</keyword>
<gene>
    <name evidence="10" type="ORF">GIB67_017979</name>
</gene>
<keyword evidence="6" id="KW-0472">Membrane</keyword>
<sequence>MAPKRYHYSDIGRMTDSFKDKLGQGGFSGVFKGKLLDGQLVAVKVMRESKGEGEDFMNEVASISRTSHVNVVSLLGFCFDGSKKALIY</sequence>
<dbReference type="EMBL" id="JACGCM010000479">
    <property type="protein sequence ID" value="KAF6171455.1"/>
    <property type="molecule type" value="Genomic_DNA"/>
</dbReference>
<evidence type="ECO:0000256" key="8">
    <source>
        <dbReference type="PROSITE-ProRule" id="PRU10141"/>
    </source>
</evidence>
<dbReference type="PROSITE" id="PS50011">
    <property type="entry name" value="PROTEIN_KINASE_DOM"/>
    <property type="match status" value="1"/>
</dbReference>
<reference evidence="10 11" key="1">
    <citation type="journal article" date="2020" name="IScience">
        <title>Genome Sequencing of the Endangered Kingdonia uniflora (Circaeasteraceae, Ranunculales) Reveals Potential Mechanisms of Evolutionary Specialization.</title>
        <authorList>
            <person name="Sun Y."/>
            <person name="Deng T."/>
            <person name="Zhang A."/>
            <person name="Moore M.J."/>
            <person name="Landis J.B."/>
            <person name="Lin N."/>
            <person name="Zhang H."/>
            <person name="Zhang X."/>
            <person name="Huang J."/>
            <person name="Zhang X."/>
            <person name="Sun H."/>
            <person name="Wang H."/>
        </authorList>
    </citation>
    <scope>NUCLEOTIDE SEQUENCE [LARGE SCALE GENOMIC DNA]</scope>
    <source>
        <strain evidence="10">TB1705</strain>
        <tissue evidence="10">Leaf</tissue>
    </source>
</reference>
<evidence type="ECO:0000256" key="1">
    <source>
        <dbReference type="ARBA" id="ARBA00004479"/>
    </source>
</evidence>
<keyword evidence="11" id="KW-1185">Reference proteome</keyword>
<keyword evidence="3" id="KW-0812">Transmembrane</keyword>
<dbReference type="Pfam" id="PF07714">
    <property type="entry name" value="PK_Tyr_Ser-Thr"/>
    <property type="match status" value="1"/>
</dbReference>
<keyword evidence="8" id="KW-0547">Nucleotide-binding</keyword>
<dbReference type="InterPro" id="IPR001245">
    <property type="entry name" value="Ser-Thr/Tyr_kinase_cat_dom"/>
</dbReference>
<dbReference type="SUPFAM" id="SSF56112">
    <property type="entry name" value="Protein kinase-like (PK-like)"/>
    <property type="match status" value="1"/>
</dbReference>
<comment type="subcellular location">
    <subcellularLocation>
        <location evidence="1">Membrane</location>
        <topology evidence="1">Single-pass type I membrane protein</topology>
    </subcellularLocation>
</comment>
<accession>A0A7J7NW68</accession>
<evidence type="ECO:0000256" key="5">
    <source>
        <dbReference type="ARBA" id="ARBA00022989"/>
    </source>
</evidence>
<name>A0A7J7NW68_9MAGN</name>
<organism evidence="10 11">
    <name type="scientific">Kingdonia uniflora</name>
    <dbReference type="NCBI Taxonomy" id="39325"/>
    <lineage>
        <taxon>Eukaryota</taxon>
        <taxon>Viridiplantae</taxon>
        <taxon>Streptophyta</taxon>
        <taxon>Embryophyta</taxon>
        <taxon>Tracheophyta</taxon>
        <taxon>Spermatophyta</taxon>
        <taxon>Magnoliopsida</taxon>
        <taxon>Ranunculales</taxon>
        <taxon>Circaeasteraceae</taxon>
        <taxon>Kingdonia</taxon>
    </lineage>
</organism>
<dbReference type="GO" id="GO:0004674">
    <property type="term" value="F:protein serine/threonine kinase activity"/>
    <property type="evidence" value="ECO:0007669"/>
    <property type="project" value="UniProtKB-KW"/>
</dbReference>
<keyword evidence="7" id="KW-0325">Glycoprotein</keyword>
<dbReference type="Gene3D" id="3.30.200.20">
    <property type="entry name" value="Phosphorylase Kinase, domain 1"/>
    <property type="match status" value="1"/>
</dbReference>
<keyword evidence="4" id="KW-0732">Signal</keyword>
<evidence type="ECO:0000259" key="9">
    <source>
        <dbReference type="PROSITE" id="PS50011"/>
    </source>
</evidence>
<comment type="caution">
    <text evidence="10">The sequence shown here is derived from an EMBL/GenBank/DDBJ whole genome shotgun (WGS) entry which is preliminary data.</text>
</comment>
<dbReference type="InterPro" id="IPR000719">
    <property type="entry name" value="Prot_kinase_dom"/>
</dbReference>
<evidence type="ECO:0000256" key="4">
    <source>
        <dbReference type="ARBA" id="ARBA00022729"/>
    </source>
</evidence>
<keyword evidence="8" id="KW-0067">ATP-binding</keyword>
<evidence type="ECO:0000256" key="6">
    <source>
        <dbReference type="ARBA" id="ARBA00023136"/>
    </source>
</evidence>
<evidence type="ECO:0000313" key="10">
    <source>
        <dbReference type="EMBL" id="KAF6171455.1"/>
    </source>
</evidence>
<dbReference type="PANTHER" id="PTHR27009">
    <property type="entry name" value="RUST RESISTANCE KINASE LR10-RELATED"/>
    <property type="match status" value="1"/>
</dbReference>
<dbReference type="GO" id="GO:0016020">
    <property type="term" value="C:membrane"/>
    <property type="evidence" value="ECO:0007669"/>
    <property type="project" value="UniProtKB-SubCell"/>
</dbReference>
<dbReference type="InterPro" id="IPR045874">
    <property type="entry name" value="LRK10/LRL21-25-like"/>
</dbReference>
<dbReference type="Proteomes" id="UP000541444">
    <property type="component" value="Unassembled WGS sequence"/>
</dbReference>
<dbReference type="GO" id="GO:0005524">
    <property type="term" value="F:ATP binding"/>
    <property type="evidence" value="ECO:0007669"/>
    <property type="project" value="UniProtKB-UniRule"/>
</dbReference>
<proteinExistence type="predicted"/>
<evidence type="ECO:0000256" key="7">
    <source>
        <dbReference type="ARBA" id="ARBA00023180"/>
    </source>
</evidence>
<dbReference type="PROSITE" id="PS00107">
    <property type="entry name" value="PROTEIN_KINASE_ATP"/>
    <property type="match status" value="1"/>
</dbReference>
<keyword evidence="2" id="KW-0808">Transferase</keyword>
<dbReference type="InterPro" id="IPR017441">
    <property type="entry name" value="Protein_kinase_ATP_BS"/>
</dbReference>
<feature type="binding site" evidence="8">
    <location>
        <position position="44"/>
    </location>
    <ligand>
        <name>ATP</name>
        <dbReference type="ChEBI" id="CHEBI:30616"/>
    </ligand>
</feature>
<dbReference type="OrthoDB" id="544400at2759"/>
<protein>
    <recommendedName>
        <fullName evidence="9">Protein kinase domain-containing protein</fullName>
    </recommendedName>
</protein>
<evidence type="ECO:0000313" key="11">
    <source>
        <dbReference type="Proteomes" id="UP000541444"/>
    </source>
</evidence>
<dbReference type="AlphaFoldDB" id="A0A7J7NW68"/>
<keyword evidence="5" id="KW-1133">Transmembrane helix</keyword>
<evidence type="ECO:0000256" key="3">
    <source>
        <dbReference type="ARBA" id="ARBA00022692"/>
    </source>
</evidence>
<keyword evidence="2" id="KW-0723">Serine/threonine-protein kinase</keyword>
<feature type="domain" description="Protein kinase" evidence="9">
    <location>
        <begin position="16"/>
        <end position="88"/>
    </location>
</feature>
<evidence type="ECO:0000256" key="2">
    <source>
        <dbReference type="ARBA" id="ARBA00022527"/>
    </source>
</evidence>